<proteinExistence type="predicted"/>
<dbReference type="AlphaFoldDB" id="B9BHK6"/>
<sequence length="48" mass="4797">MDASLSLFSGYRNGMDPRGASGFRASAAGAVSHAVASPGCQAAGARRR</sequence>
<comment type="caution">
    <text evidence="1">The sequence shown here is derived from an EMBL/GenBank/DDBJ whole genome shotgun (WGS) entry which is preliminary data.</text>
</comment>
<accession>B9BHK6</accession>
<evidence type="ECO:0000313" key="2">
    <source>
        <dbReference type="Proteomes" id="UP000004535"/>
    </source>
</evidence>
<dbReference type="Proteomes" id="UP000004535">
    <property type="component" value="Unassembled WGS sequence"/>
</dbReference>
<dbReference type="EMBL" id="ACFC01000001">
    <property type="protein sequence ID" value="EEE09189.1"/>
    <property type="molecule type" value="Genomic_DNA"/>
</dbReference>
<evidence type="ECO:0000313" key="1">
    <source>
        <dbReference type="EMBL" id="EEE09189.1"/>
    </source>
</evidence>
<protein>
    <submittedName>
        <fullName evidence="1">Uncharacterized protein</fullName>
    </submittedName>
</protein>
<name>B9BHK6_9BURK</name>
<organism evidence="1 2">
    <name type="scientific">Burkholderia multivorans CGD2</name>
    <dbReference type="NCBI Taxonomy" id="513052"/>
    <lineage>
        <taxon>Bacteria</taxon>
        <taxon>Pseudomonadati</taxon>
        <taxon>Pseudomonadota</taxon>
        <taxon>Betaproteobacteria</taxon>
        <taxon>Burkholderiales</taxon>
        <taxon>Burkholderiaceae</taxon>
        <taxon>Burkholderia</taxon>
        <taxon>Burkholderia cepacia complex</taxon>
    </lineage>
</organism>
<gene>
    <name evidence="1" type="ORF">BURMUCGD2_4562</name>
</gene>
<reference evidence="1 2" key="1">
    <citation type="journal article" date="2012" name="J. Bacteriol.">
        <title>Draft Genome Sequence Determination for Cystic Fibrosis and Chronic Granulomatous Disease Burkholderia multivorans Isolates.</title>
        <authorList>
            <person name="Varga J.J."/>
            <person name="Losada L."/>
            <person name="Zelazny A.M."/>
            <person name="Brinkac L."/>
            <person name="Harkins D."/>
            <person name="Radune D."/>
            <person name="Hostetler J."/>
            <person name="Sampaio E.P."/>
            <person name="Ronning C.M."/>
            <person name="Nierman W.C."/>
            <person name="Greenberg D.E."/>
            <person name="Holland S.M."/>
            <person name="Goldberg J.B."/>
        </authorList>
    </citation>
    <scope>NUCLEOTIDE SEQUENCE [LARGE SCALE GENOMIC DNA]</scope>
    <source>
        <strain evidence="1 2">CGD2</strain>
    </source>
</reference>